<dbReference type="EMBL" id="RQJO01000016">
    <property type="protein sequence ID" value="RRA98052.1"/>
    <property type="molecule type" value="Genomic_DNA"/>
</dbReference>
<accession>A0A3P1BB68</accession>
<evidence type="ECO:0000313" key="3">
    <source>
        <dbReference type="Proteomes" id="UP000271925"/>
    </source>
</evidence>
<sequence>MNYLYLALLLLLTGAQITYAQQKYRSGYTVNLAGDTLHGVIRYWETSQRYTTCCYKLDQKSAITCSAPTELAAYGFADGPHYRTIKLPSAVNPVFVQVLVAGRATLYQHKSRYYAQINSDEFSELVTYDSTIYRQNNPYVAQVKRFAMLLSVRMSDCPDVQSIIQRAKLTGQNLEEIFTKYNECVGQANPSITTKKPWTSFEWGLGINHQISFFRLNSAYFNRIESSLRPFKSTPITPALTLLIKAPRISEKLAVQAGIGFFSEAYSSHVEEIDNIQITTYNAWLWIRAIRATLLGRYTFPVKNWKPYIAIGPGAIIKWQSNSRFTGEVEYDKVINSYREPFFAAKPVTFGLNGAIGLAAPLKKRWGWYGEIRYEYLIGGIAQQGVNPRERTYYQSINLSAGLLFH</sequence>
<dbReference type="RefSeq" id="WP_124879292.1">
    <property type="nucleotide sequence ID" value="NZ_RQJO01000016.1"/>
</dbReference>
<gene>
    <name evidence="2" type="ORF">EHT25_30755</name>
</gene>
<evidence type="ECO:0008006" key="4">
    <source>
        <dbReference type="Google" id="ProtNLM"/>
    </source>
</evidence>
<proteinExistence type="predicted"/>
<feature type="signal peptide" evidence="1">
    <location>
        <begin position="1"/>
        <end position="20"/>
    </location>
</feature>
<evidence type="ECO:0000256" key="1">
    <source>
        <dbReference type="SAM" id="SignalP"/>
    </source>
</evidence>
<feature type="chain" id="PRO_5017987398" description="PorT family protein" evidence="1">
    <location>
        <begin position="21"/>
        <end position="406"/>
    </location>
</feature>
<reference evidence="2 3" key="1">
    <citation type="submission" date="2018-11" db="EMBL/GenBank/DDBJ databases">
        <authorList>
            <person name="Zhou Z."/>
            <person name="Wang G."/>
        </authorList>
    </citation>
    <scope>NUCLEOTIDE SEQUENCE [LARGE SCALE GENOMIC DNA]</scope>
    <source>
        <strain evidence="2 3">KCTC52004</strain>
    </source>
</reference>
<keyword evidence="3" id="KW-1185">Reference proteome</keyword>
<dbReference type="AlphaFoldDB" id="A0A3P1BB68"/>
<name>A0A3P1BB68_9BACT</name>
<evidence type="ECO:0000313" key="2">
    <source>
        <dbReference type="EMBL" id="RRA98052.1"/>
    </source>
</evidence>
<comment type="caution">
    <text evidence="2">The sequence shown here is derived from an EMBL/GenBank/DDBJ whole genome shotgun (WGS) entry which is preliminary data.</text>
</comment>
<keyword evidence="1" id="KW-0732">Signal</keyword>
<dbReference type="OrthoDB" id="952442at2"/>
<dbReference type="Proteomes" id="UP000271925">
    <property type="component" value="Unassembled WGS sequence"/>
</dbReference>
<organism evidence="2 3">
    <name type="scientific">Larkinella rosea</name>
    <dbReference type="NCBI Taxonomy" id="2025312"/>
    <lineage>
        <taxon>Bacteria</taxon>
        <taxon>Pseudomonadati</taxon>
        <taxon>Bacteroidota</taxon>
        <taxon>Cytophagia</taxon>
        <taxon>Cytophagales</taxon>
        <taxon>Spirosomataceae</taxon>
        <taxon>Larkinella</taxon>
    </lineage>
</organism>
<protein>
    <recommendedName>
        <fullName evidence="4">PorT family protein</fullName>
    </recommendedName>
</protein>